<dbReference type="SUPFAM" id="SSF48498">
    <property type="entry name" value="Tetracyclin repressor-like, C-terminal domain"/>
    <property type="match status" value="1"/>
</dbReference>
<evidence type="ECO:0000256" key="2">
    <source>
        <dbReference type="ARBA" id="ARBA00023125"/>
    </source>
</evidence>
<name>A0AAX1N425_9BACT</name>
<feature type="domain" description="HTH tetR-type" evidence="5">
    <location>
        <begin position="13"/>
        <end position="73"/>
    </location>
</feature>
<evidence type="ECO:0000313" key="7">
    <source>
        <dbReference type="Proteomes" id="UP000678679"/>
    </source>
</evidence>
<gene>
    <name evidence="6" type="ORF">KMW28_14120</name>
</gene>
<dbReference type="KEGG" id="fya:KMW28_14120"/>
<keyword evidence="3" id="KW-0804">Transcription</keyword>
<accession>A0AAX1N425</accession>
<keyword evidence="7" id="KW-1185">Reference proteome</keyword>
<dbReference type="PRINTS" id="PR00455">
    <property type="entry name" value="HTHTETR"/>
</dbReference>
<dbReference type="AlphaFoldDB" id="A0AAX1N425"/>
<keyword evidence="1" id="KW-0805">Transcription regulation</keyword>
<dbReference type="PANTHER" id="PTHR47506">
    <property type="entry name" value="TRANSCRIPTIONAL REGULATORY PROTEIN"/>
    <property type="match status" value="1"/>
</dbReference>
<dbReference type="Gene3D" id="1.10.357.10">
    <property type="entry name" value="Tetracycline Repressor, domain 2"/>
    <property type="match status" value="1"/>
</dbReference>
<keyword evidence="2 4" id="KW-0238">DNA-binding</keyword>
<dbReference type="Pfam" id="PF00440">
    <property type="entry name" value="TetR_N"/>
    <property type="match status" value="1"/>
</dbReference>
<organism evidence="6 7">
    <name type="scientific">Flammeovirga yaeyamensis</name>
    <dbReference type="NCBI Taxonomy" id="367791"/>
    <lineage>
        <taxon>Bacteria</taxon>
        <taxon>Pseudomonadati</taxon>
        <taxon>Bacteroidota</taxon>
        <taxon>Cytophagia</taxon>
        <taxon>Cytophagales</taxon>
        <taxon>Flammeovirgaceae</taxon>
        <taxon>Flammeovirga</taxon>
    </lineage>
</organism>
<evidence type="ECO:0000256" key="1">
    <source>
        <dbReference type="ARBA" id="ARBA00023015"/>
    </source>
</evidence>
<dbReference type="GO" id="GO:0003677">
    <property type="term" value="F:DNA binding"/>
    <property type="evidence" value="ECO:0007669"/>
    <property type="project" value="UniProtKB-UniRule"/>
</dbReference>
<evidence type="ECO:0000256" key="4">
    <source>
        <dbReference type="PROSITE-ProRule" id="PRU00335"/>
    </source>
</evidence>
<reference evidence="6 7" key="1">
    <citation type="submission" date="2021-05" db="EMBL/GenBank/DDBJ databases">
        <title>Comparative genomic studies on the polysaccharide-degrading batcterial strains of the Flammeovirga genus.</title>
        <authorList>
            <person name="Zewei F."/>
            <person name="Zheng Z."/>
            <person name="Yu L."/>
            <person name="Ruyue G."/>
            <person name="Yanhong M."/>
            <person name="Yuanyuan C."/>
            <person name="Jingyan G."/>
            <person name="Wenjun H."/>
        </authorList>
    </citation>
    <scope>NUCLEOTIDE SEQUENCE [LARGE SCALE GENOMIC DNA]</scope>
    <source>
        <strain evidence="6 7">NBRC:100898</strain>
    </source>
</reference>
<dbReference type="PANTHER" id="PTHR47506:SF10">
    <property type="entry name" value="TRANSCRIPTIONAL REGULATORY PROTEIN"/>
    <property type="match status" value="1"/>
</dbReference>
<protein>
    <submittedName>
        <fullName evidence="6">TetR family transcriptional regulator</fullName>
    </submittedName>
</protein>
<evidence type="ECO:0000259" key="5">
    <source>
        <dbReference type="PROSITE" id="PS50977"/>
    </source>
</evidence>
<dbReference type="Pfam" id="PF16925">
    <property type="entry name" value="TetR_C_13"/>
    <property type="match status" value="1"/>
</dbReference>
<sequence length="199" mass="22816">MQKKESMAGRPKLFNREQVLEKSILLFWEKGYENTSTAELLEVVQLNKGSLYNEFNSKKELFIEGLKYLEEKALQNLESNLAASDTPVEVIKSLFYGVLNASPEQNCKGCILGNTIMEFAGQQKDIVDIAGRYIKQLERLFVTYIQKAKENGSFSGLGTAEDIGKYLINFWNGINISRRIYQDDKVLKEMIDFHLRILN</sequence>
<evidence type="ECO:0000256" key="3">
    <source>
        <dbReference type="ARBA" id="ARBA00023163"/>
    </source>
</evidence>
<dbReference type="InterPro" id="IPR036271">
    <property type="entry name" value="Tet_transcr_reg_TetR-rel_C_sf"/>
</dbReference>
<dbReference type="InterPro" id="IPR009057">
    <property type="entry name" value="Homeodomain-like_sf"/>
</dbReference>
<evidence type="ECO:0000313" key="6">
    <source>
        <dbReference type="EMBL" id="QWG00787.1"/>
    </source>
</evidence>
<dbReference type="InterPro" id="IPR001647">
    <property type="entry name" value="HTH_TetR"/>
</dbReference>
<dbReference type="Proteomes" id="UP000678679">
    <property type="component" value="Chromosome 1"/>
</dbReference>
<feature type="DNA-binding region" description="H-T-H motif" evidence="4">
    <location>
        <begin position="36"/>
        <end position="55"/>
    </location>
</feature>
<dbReference type="PROSITE" id="PS50977">
    <property type="entry name" value="HTH_TETR_2"/>
    <property type="match status" value="1"/>
</dbReference>
<dbReference type="InterPro" id="IPR011075">
    <property type="entry name" value="TetR_C"/>
</dbReference>
<dbReference type="RefSeq" id="WP_169665122.1">
    <property type="nucleotide sequence ID" value="NZ_CP076132.1"/>
</dbReference>
<proteinExistence type="predicted"/>
<dbReference type="SUPFAM" id="SSF46689">
    <property type="entry name" value="Homeodomain-like"/>
    <property type="match status" value="1"/>
</dbReference>
<dbReference type="EMBL" id="CP076132">
    <property type="protein sequence ID" value="QWG00787.1"/>
    <property type="molecule type" value="Genomic_DNA"/>
</dbReference>